<evidence type="ECO:0000256" key="1">
    <source>
        <dbReference type="SAM" id="Phobius"/>
    </source>
</evidence>
<accession>A0A6A6KMU4</accession>
<name>A0A6A6KMU4_HEVBR</name>
<keyword evidence="1" id="KW-0812">Transmembrane</keyword>
<keyword evidence="1" id="KW-1133">Transmembrane helix</keyword>
<evidence type="ECO:0000313" key="2">
    <source>
        <dbReference type="EMBL" id="KAF2289333.1"/>
    </source>
</evidence>
<keyword evidence="1" id="KW-0472">Membrane</keyword>
<protein>
    <submittedName>
        <fullName evidence="2">Uncharacterized protein</fullName>
    </submittedName>
</protein>
<keyword evidence="3" id="KW-1185">Reference proteome</keyword>
<sequence length="77" mass="8413">MEERKKPRTGCVAEEGLKSTLSSPFVEELSGIFIDKKLIPTGFYVVISAAMLCFYSYVIISGGNPPPKKLHSSTVMS</sequence>
<feature type="transmembrane region" description="Helical" evidence="1">
    <location>
        <begin position="42"/>
        <end position="60"/>
    </location>
</feature>
<proteinExistence type="predicted"/>
<dbReference type="EMBL" id="JAAGAX010000016">
    <property type="protein sequence ID" value="KAF2289333.1"/>
    <property type="molecule type" value="Genomic_DNA"/>
</dbReference>
<comment type="caution">
    <text evidence="2">The sequence shown here is derived from an EMBL/GenBank/DDBJ whole genome shotgun (WGS) entry which is preliminary data.</text>
</comment>
<dbReference type="Proteomes" id="UP000467840">
    <property type="component" value="Chromosome 8"/>
</dbReference>
<gene>
    <name evidence="2" type="ORF">GH714_034973</name>
</gene>
<dbReference type="AlphaFoldDB" id="A0A6A6KMU4"/>
<reference evidence="2 3" key="1">
    <citation type="journal article" date="2020" name="Mol. Plant">
        <title>The Chromosome-Based Rubber Tree Genome Provides New Insights into Spurge Genome Evolution and Rubber Biosynthesis.</title>
        <authorList>
            <person name="Liu J."/>
            <person name="Shi C."/>
            <person name="Shi C.C."/>
            <person name="Li W."/>
            <person name="Zhang Q.J."/>
            <person name="Zhang Y."/>
            <person name="Li K."/>
            <person name="Lu H.F."/>
            <person name="Shi C."/>
            <person name="Zhu S.T."/>
            <person name="Xiao Z.Y."/>
            <person name="Nan H."/>
            <person name="Yue Y."/>
            <person name="Zhu X.G."/>
            <person name="Wu Y."/>
            <person name="Hong X.N."/>
            <person name="Fan G.Y."/>
            <person name="Tong Y."/>
            <person name="Zhang D."/>
            <person name="Mao C.L."/>
            <person name="Liu Y.L."/>
            <person name="Hao S.J."/>
            <person name="Liu W.Q."/>
            <person name="Lv M.Q."/>
            <person name="Zhang H.B."/>
            <person name="Liu Y."/>
            <person name="Hu-Tang G.R."/>
            <person name="Wang J.P."/>
            <person name="Wang J.H."/>
            <person name="Sun Y.H."/>
            <person name="Ni S.B."/>
            <person name="Chen W.B."/>
            <person name="Zhang X.C."/>
            <person name="Jiao Y.N."/>
            <person name="Eichler E.E."/>
            <person name="Li G.H."/>
            <person name="Liu X."/>
            <person name="Gao L.Z."/>
        </authorList>
    </citation>
    <scope>NUCLEOTIDE SEQUENCE [LARGE SCALE GENOMIC DNA]</scope>
    <source>
        <strain evidence="3">cv. GT1</strain>
        <tissue evidence="2">Leaf</tissue>
    </source>
</reference>
<organism evidence="2 3">
    <name type="scientific">Hevea brasiliensis</name>
    <name type="common">Para rubber tree</name>
    <name type="synonym">Siphonia brasiliensis</name>
    <dbReference type="NCBI Taxonomy" id="3981"/>
    <lineage>
        <taxon>Eukaryota</taxon>
        <taxon>Viridiplantae</taxon>
        <taxon>Streptophyta</taxon>
        <taxon>Embryophyta</taxon>
        <taxon>Tracheophyta</taxon>
        <taxon>Spermatophyta</taxon>
        <taxon>Magnoliopsida</taxon>
        <taxon>eudicotyledons</taxon>
        <taxon>Gunneridae</taxon>
        <taxon>Pentapetalae</taxon>
        <taxon>rosids</taxon>
        <taxon>fabids</taxon>
        <taxon>Malpighiales</taxon>
        <taxon>Euphorbiaceae</taxon>
        <taxon>Crotonoideae</taxon>
        <taxon>Micrandreae</taxon>
        <taxon>Hevea</taxon>
    </lineage>
</organism>
<evidence type="ECO:0000313" key="3">
    <source>
        <dbReference type="Proteomes" id="UP000467840"/>
    </source>
</evidence>